<dbReference type="Proteomes" id="UP000078512">
    <property type="component" value="Unassembled WGS sequence"/>
</dbReference>
<proteinExistence type="predicted"/>
<evidence type="ECO:0000313" key="4">
    <source>
        <dbReference type="Proteomes" id="UP000078512"/>
    </source>
</evidence>
<evidence type="ECO:0000256" key="1">
    <source>
        <dbReference type="SAM" id="MobiDB-lite"/>
    </source>
</evidence>
<feature type="chain" id="PRO_5008275987" description="Extracellular membrane protein CFEM domain-containing protein" evidence="2">
    <location>
        <begin position="19"/>
        <end position="174"/>
    </location>
</feature>
<reference evidence="3 4" key="1">
    <citation type="submission" date="2016-05" db="EMBL/GenBank/DDBJ databases">
        <title>Genome sequencing reveals origins of a unique bacterial endosymbiosis in the earliest lineages of terrestrial Fungi.</title>
        <authorList>
            <consortium name="DOE Joint Genome Institute"/>
            <person name="Uehling J."/>
            <person name="Gryganskyi A."/>
            <person name="Hameed K."/>
            <person name="Tschaplinski T."/>
            <person name="Misztal P."/>
            <person name="Wu S."/>
            <person name="Desiro A."/>
            <person name="Vande Pol N."/>
            <person name="Du Z.-Y."/>
            <person name="Zienkiewicz A."/>
            <person name="Zienkiewicz K."/>
            <person name="Morin E."/>
            <person name="Tisserant E."/>
            <person name="Splivallo R."/>
            <person name="Hainaut M."/>
            <person name="Henrissat B."/>
            <person name="Ohm R."/>
            <person name="Kuo A."/>
            <person name="Yan J."/>
            <person name="Lipzen A."/>
            <person name="Nolan M."/>
            <person name="Labutti K."/>
            <person name="Barry K."/>
            <person name="Goldstein A."/>
            <person name="Labbe J."/>
            <person name="Schadt C."/>
            <person name="Tuskan G."/>
            <person name="Grigoriev I."/>
            <person name="Martin F."/>
            <person name="Vilgalys R."/>
            <person name="Bonito G."/>
        </authorList>
    </citation>
    <scope>NUCLEOTIDE SEQUENCE [LARGE SCALE GENOMIC DNA]</scope>
    <source>
        <strain evidence="3 4">AG-77</strain>
    </source>
</reference>
<feature type="region of interest" description="Disordered" evidence="1">
    <location>
        <begin position="122"/>
        <end position="147"/>
    </location>
</feature>
<evidence type="ECO:0000313" key="3">
    <source>
        <dbReference type="EMBL" id="OAQ25012.1"/>
    </source>
</evidence>
<evidence type="ECO:0000256" key="2">
    <source>
        <dbReference type="SAM" id="SignalP"/>
    </source>
</evidence>
<name>A0A197JII6_9FUNG</name>
<dbReference type="EMBL" id="KV442084">
    <property type="protein sequence ID" value="OAQ25012.1"/>
    <property type="molecule type" value="Genomic_DNA"/>
</dbReference>
<gene>
    <name evidence="3" type="ORF">K457DRAFT_129407</name>
</gene>
<sequence>MRFSTIFAFASLAAVASAGTFSLTDFSSNNTSASDPACYECAMNTFLKAVPACKRSFLDNINAEVMLTVKGRACLCPVSALVIKPEILSPCAGAAPMCSTNFIGFTTDIFSYIGKNNNCSSTESAVSTPPPPSTTGSDKPAGKNPTNGANSLVSSDNIIAFGAFVAMAAASLVL</sequence>
<protein>
    <recommendedName>
        <fullName evidence="5">Extracellular membrane protein CFEM domain-containing protein</fullName>
    </recommendedName>
</protein>
<accession>A0A197JII6</accession>
<keyword evidence="2" id="KW-0732">Signal</keyword>
<dbReference type="AlphaFoldDB" id="A0A197JII6"/>
<evidence type="ECO:0008006" key="5">
    <source>
        <dbReference type="Google" id="ProtNLM"/>
    </source>
</evidence>
<feature type="signal peptide" evidence="2">
    <location>
        <begin position="1"/>
        <end position="18"/>
    </location>
</feature>
<dbReference type="OrthoDB" id="2425839at2759"/>
<organism evidence="3 4">
    <name type="scientific">Linnemannia elongata AG-77</name>
    <dbReference type="NCBI Taxonomy" id="1314771"/>
    <lineage>
        <taxon>Eukaryota</taxon>
        <taxon>Fungi</taxon>
        <taxon>Fungi incertae sedis</taxon>
        <taxon>Mucoromycota</taxon>
        <taxon>Mortierellomycotina</taxon>
        <taxon>Mortierellomycetes</taxon>
        <taxon>Mortierellales</taxon>
        <taxon>Mortierellaceae</taxon>
        <taxon>Linnemannia</taxon>
    </lineage>
</organism>
<keyword evidence="4" id="KW-1185">Reference proteome</keyword>